<dbReference type="RefSeq" id="WP_185252125.1">
    <property type="nucleotide sequence ID" value="NZ_JACKXE010000001.1"/>
</dbReference>
<dbReference type="AlphaFoldDB" id="A0A7X0V9V1"/>
<feature type="transmembrane region" description="Helical" evidence="1">
    <location>
        <begin position="21"/>
        <end position="39"/>
    </location>
</feature>
<evidence type="ECO:0000313" key="2">
    <source>
        <dbReference type="EMBL" id="MBB6626906.1"/>
    </source>
</evidence>
<keyword evidence="1" id="KW-0472">Membrane</keyword>
<dbReference type="Proteomes" id="UP000523955">
    <property type="component" value="Unassembled WGS sequence"/>
</dbReference>
<keyword evidence="1" id="KW-0812">Transmembrane</keyword>
<name>A0A7X0V9V1_9ACTN</name>
<accession>A0A7X0V9V1</accession>
<organism evidence="2 3">
    <name type="scientific">Nocardioides luti</name>
    <dbReference type="NCBI Taxonomy" id="2761101"/>
    <lineage>
        <taxon>Bacteria</taxon>
        <taxon>Bacillati</taxon>
        <taxon>Actinomycetota</taxon>
        <taxon>Actinomycetes</taxon>
        <taxon>Propionibacteriales</taxon>
        <taxon>Nocardioidaceae</taxon>
        <taxon>Nocardioides</taxon>
    </lineage>
</organism>
<reference evidence="2 3" key="1">
    <citation type="submission" date="2020-08" db="EMBL/GenBank/DDBJ databases">
        <authorList>
            <person name="Seo M.-J."/>
        </authorList>
    </citation>
    <scope>NUCLEOTIDE SEQUENCE [LARGE SCALE GENOMIC DNA]</scope>
    <source>
        <strain evidence="2 3">KIGAM211</strain>
    </source>
</reference>
<feature type="transmembrane region" description="Helical" evidence="1">
    <location>
        <begin position="45"/>
        <end position="65"/>
    </location>
</feature>
<keyword evidence="1" id="KW-1133">Transmembrane helix</keyword>
<keyword evidence="3" id="KW-1185">Reference proteome</keyword>
<evidence type="ECO:0000313" key="3">
    <source>
        <dbReference type="Proteomes" id="UP000523955"/>
    </source>
</evidence>
<comment type="caution">
    <text evidence="2">The sequence shown here is derived from an EMBL/GenBank/DDBJ whole genome shotgun (WGS) entry which is preliminary data.</text>
</comment>
<sequence length="76" mass="8728">MEPARQDSTYSRAIARVRGRSIWWFVALAVLMAFVPVSTPVLVGIYALMAVAFWIPLLTTSGRAFRRGYREDPRRR</sequence>
<protein>
    <submittedName>
        <fullName evidence="2">Uncharacterized protein</fullName>
    </submittedName>
</protein>
<proteinExistence type="predicted"/>
<evidence type="ECO:0000256" key="1">
    <source>
        <dbReference type="SAM" id="Phobius"/>
    </source>
</evidence>
<gene>
    <name evidence="2" type="ORF">H5V45_06185</name>
</gene>
<dbReference type="EMBL" id="JACKXE010000001">
    <property type="protein sequence ID" value="MBB6626906.1"/>
    <property type="molecule type" value="Genomic_DNA"/>
</dbReference>